<dbReference type="SMART" id="SM00256">
    <property type="entry name" value="FBOX"/>
    <property type="match status" value="1"/>
</dbReference>
<dbReference type="SUPFAM" id="SSF81383">
    <property type="entry name" value="F-box domain"/>
    <property type="match status" value="1"/>
</dbReference>
<accession>A0A8H6RXV2</accession>
<feature type="region of interest" description="Disordered" evidence="1">
    <location>
        <begin position="569"/>
        <end position="588"/>
    </location>
</feature>
<dbReference type="EMBL" id="JACAZF010000018">
    <property type="protein sequence ID" value="KAF7288877.1"/>
    <property type="molecule type" value="Genomic_DNA"/>
</dbReference>
<reference evidence="3" key="1">
    <citation type="submission" date="2020-05" db="EMBL/GenBank/DDBJ databases">
        <title>Mycena genomes resolve the evolution of fungal bioluminescence.</title>
        <authorList>
            <person name="Tsai I.J."/>
        </authorList>
    </citation>
    <scope>NUCLEOTIDE SEQUENCE</scope>
    <source>
        <strain evidence="3">171206Taipei</strain>
    </source>
</reference>
<dbReference type="RefSeq" id="XP_037213029.1">
    <property type="nucleotide sequence ID" value="XM_037370437.1"/>
</dbReference>
<dbReference type="GeneID" id="59352953"/>
<dbReference type="InterPro" id="IPR001810">
    <property type="entry name" value="F-box_dom"/>
</dbReference>
<dbReference type="InterPro" id="IPR036047">
    <property type="entry name" value="F-box-like_dom_sf"/>
</dbReference>
<evidence type="ECO:0000313" key="3">
    <source>
        <dbReference type="EMBL" id="KAF7288877.1"/>
    </source>
</evidence>
<dbReference type="Pfam" id="PF12937">
    <property type="entry name" value="F-box-like"/>
    <property type="match status" value="1"/>
</dbReference>
<proteinExistence type="predicted"/>
<protein>
    <submittedName>
        <fullName evidence="3">F-box domain-containing protein</fullName>
    </submittedName>
</protein>
<evidence type="ECO:0000259" key="2">
    <source>
        <dbReference type="PROSITE" id="PS50181"/>
    </source>
</evidence>
<evidence type="ECO:0000313" key="4">
    <source>
        <dbReference type="Proteomes" id="UP000636479"/>
    </source>
</evidence>
<dbReference type="PROSITE" id="PS50181">
    <property type="entry name" value="FBOX"/>
    <property type="match status" value="1"/>
</dbReference>
<organism evidence="3 4">
    <name type="scientific">Mycena indigotica</name>
    <dbReference type="NCBI Taxonomy" id="2126181"/>
    <lineage>
        <taxon>Eukaryota</taxon>
        <taxon>Fungi</taxon>
        <taxon>Dikarya</taxon>
        <taxon>Basidiomycota</taxon>
        <taxon>Agaricomycotina</taxon>
        <taxon>Agaricomycetes</taxon>
        <taxon>Agaricomycetidae</taxon>
        <taxon>Agaricales</taxon>
        <taxon>Marasmiineae</taxon>
        <taxon>Mycenaceae</taxon>
        <taxon>Mycena</taxon>
    </lineage>
</organism>
<name>A0A8H6RXV2_9AGAR</name>
<evidence type="ECO:0000256" key="1">
    <source>
        <dbReference type="SAM" id="MobiDB-lite"/>
    </source>
</evidence>
<dbReference type="Gene3D" id="1.20.1280.50">
    <property type="match status" value="1"/>
</dbReference>
<dbReference type="OrthoDB" id="2745718at2759"/>
<dbReference type="AlphaFoldDB" id="A0A8H6RXV2"/>
<gene>
    <name evidence="3" type="ORF">MIND_01403500</name>
</gene>
<keyword evidence="4" id="KW-1185">Reference proteome</keyword>
<comment type="caution">
    <text evidence="3">The sequence shown here is derived from an EMBL/GenBank/DDBJ whole genome shotgun (WGS) entry which is preliminary data.</text>
</comment>
<feature type="domain" description="F-box" evidence="2">
    <location>
        <begin position="1"/>
        <end position="54"/>
    </location>
</feature>
<dbReference type="Proteomes" id="UP000636479">
    <property type="component" value="Unassembled WGS sequence"/>
</dbReference>
<sequence>MLGFDDLPSEMVALILAHTHPRQLVACRLVCRLWHDVIDGMPALQYKTELWRDGLLEGNSHGLRPDECLARLRVRREAWNSLRWSEKYTAPMENPEDCRAFEMFGGVFGLQESDAGQLQVVTLPRLADSGHTDGTAGNALWTGSVHLPGHVVEDFAIDVAEDLIAILHIDGDQEGFGTLALRSLTLPNFAHPEAARPEIRFVCDDYEVEDMTMQVVDDVVAVILLSTQRLVLFDWRNGECVLDWDFAFLRAIECHLLAPRLLLLVCRPAPNSGDSDSTVNLPTPPSDIDDDGCLQIHVLPDILGLDIAAPMRVATLHLPPLSTDQIQLSTASLFAGAYAARPPPQAPFYQANDRRVVSFVIRYSPGGRMRLVFHIHTVLRLVKAWRTDGQVRELQWNAWGPKETRMWVGSLDAVGLFWPRHVHGERLIMPTASRRAIRILDFNLPPTSTAPVGEDGTITAAQTSAEGAQVSKLKYVLSVDVQGEEEEIPVDDIEPDCNVLHFQTSDCQMKAVATVYVPIAEAADWGNERSGDLSLRDMERTLDIGVFQHAMHTSLPYREIRRVIRPHGTRLPGEAQTGNSGVDEEEWVDKRDAPRYGMAVMDEQWIVAADTENDSTNNHDMVFLKMG</sequence>